<dbReference type="Proteomes" id="UP000492821">
    <property type="component" value="Unassembled WGS sequence"/>
</dbReference>
<evidence type="ECO:0000256" key="1">
    <source>
        <dbReference type="SAM" id="SignalP"/>
    </source>
</evidence>
<dbReference type="AlphaFoldDB" id="A0A7E4UPD1"/>
<organism evidence="2 3">
    <name type="scientific">Panagrellus redivivus</name>
    <name type="common">Microworm</name>
    <dbReference type="NCBI Taxonomy" id="6233"/>
    <lineage>
        <taxon>Eukaryota</taxon>
        <taxon>Metazoa</taxon>
        <taxon>Ecdysozoa</taxon>
        <taxon>Nematoda</taxon>
        <taxon>Chromadorea</taxon>
        <taxon>Rhabditida</taxon>
        <taxon>Tylenchina</taxon>
        <taxon>Panagrolaimomorpha</taxon>
        <taxon>Panagrolaimoidea</taxon>
        <taxon>Panagrolaimidae</taxon>
        <taxon>Panagrellus</taxon>
    </lineage>
</organism>
<evidence type="ECO:0000313" key="2">
    <source>
        <dbReference type="Proteomes" id="UP000492821"/>
    </source>
</evidence>
<keyword evidence="1" id="KW-0732">Signal</keyword>
<feature type="signal peptide" evidence="1">
    <location>
        <begin position="1"/>
        <end position="19"/>
    </location>
</feature>
<name>A0A7E4UPD1_PANRE</name>
<protein>
    <submittedName>
        <fullName evidence="3">Secreted protein</fullName>
    </submittedName>
</protein>
<reference evidence="3" key="2">
    <citation type="submission" date="2020-10" db="UniProtKB">
        <authorList>
            <consortium name="WormBaseParasite"/>
        </authorList>
    </citation>
    <scope>IDENTIFICATION</scope>
</reference>
<keyword evidence="2" id="KW-1185">Reference proteome</keyword>
<evidence type="ECO:0000313" key="3">
    <source>
        <dbReference type="WBParaSite" id="Pan_g11180.t1"/>
    </source>
</evidence>
<dbReference type="WBParaSite" id="Pan_g11180.t1">
    <property type="protein sequence ID" value="Pan_g11180.t1"/>
    <property type="gene ID" value="Pan_g11180"/>
</dbReference>
<proteinExistence type="predicted"/>
<reference evidence="2" key="1">
    <citation type="journal article" date="2013" name="Genetics">
        <title>The draft genome and transcriptome of Panagrellus redivivus are shaped by the harsh demands of a free-living lifestyle.</title>
        <authorList>
            <person name="Srinivasan J."/>
            <person name="Dillman A.R."/>
            <person name="Macchietto M.G."/>
            <person name="Heikkinen L."/>
            <person name="Lakso M."/>
            <person name="Fracchia K.M."/>
            <person name="Antoshechkin I."/>
            <person name="Mortazavi A."/>
            <person name="Wong G."/>
            <person name="Sternberg P.W."/>
        </authorList>
    </citation>
    <scope>NUCLEOTIDE SEQUENCE [LARGE SCALE GENOMIC DNA]</scope>
    <source>
        <strain evidence="2">MT8872</strain>
    </source>
</reference>
<feature type="chain" id="PRO_5028849770" evidence="1">
    <location>
        <begin position="20"/>
        <end position="111"/>
    </location>
</feature>
<sequence>MHRAYWFLFMGGNLPLKLASCYSSTCTTSLECCDNHGIILDSRSVKLIVVKPLPRPDPRKREHAYQNFGANCLEVLNASFESVVQSVVNLHRDDVALPACCCRLFRHSGSA</sequence>
<accession>A0A7E4UPD1</accession>